<dbReference type="AlphaFoldDB" id="A0AAC9LGL4"/>
<sequence>MADTTPPRRTDEDEFVIPRSWYSIPRGWQPPITPRRGGEPRAVTVDADASADLSLRITRAGRLLDVALSEPGSPGELVEAARATLAGRATPLGAAVVAAVVTRFSIHGTRGAYAEIADAWTQEHGIVFAAEAACLLARIAVSDEGVPLRLRTASSEPAEVEAAVDDARSVLPVLVRMRALLAGAEDGDYAKVVETLSVLRQEEAARVLVSFLVPTLLDWVDADCAASATSWWPLLIRAVSTKEQLTTLAARVDPAMLLSDRSSLFTVVSAVGPAAASVIAAAFDSGRRLDQPDRQRLVDTLALLPSDEAFDLIFARGDQRRTHPALSAMMRRFPARAVRRLAAAATGESTRAGDATRLLRRHVVTARSVVESVLPELPAAGRALVESVIAAVAAAEAARPAAAPDSALPDLLIDPPWRRQRDAVAPVVQVSLTSPAPAVSWADGEQQEWAATPLPADERRWPPDTDWAREIETLRAGRLDRSEVAAFFVQAPREQVAPLLPRWDFRWRIRIGTLRLLAAAYGPAATTHVVHHARGRPDFDSGLLLLPFVSGQAAELVAAWLSRTEMRPHALTWLDRHGAAAVLALVPAALGPAGTPRRQAEQALRIAAAGRIEESVTMVEAEFGAQAASAVRTLMEISPLDDLPDWLPALPGWLHLPLLPPILLRGRADALPASAVEHVLTMLAMSHFGWIYPGVEEIRRTCDPVSLAEFGWAVFLEWQRTTQPGEGSWVLPALGAIGDDETVRQLAPLIREWPGDGWHLRAVDGVNVLAGIGTDLALLHLHSLSQRLLFAKPRGGTD</sequence>
<evidence type="ECO:0000313" key="2">
    <source>
        <dbReference type="Proteomes" id="UP000185511"/>
    </source>
</evidence>
<organism evidence="1 2">
    <name type="scientific">Actinoalloteichus fjordicus</name>
    <dbReference type="NCBI Taxonomy" id="1612552"/>
    <lineage>
        <taxon>Bacteria</taxon>
        <taxon>Bacillati</taxon>
        <taxon>Actinomycetota</taxon>
        <taxon>Actinomycetes</taxon>
        <taxon>Pseudonocardiales</taxon>
        <taxon>Pseudonocardiaceae</taxon>
        <taxon>Actinoalloteichus</taxon>
    </lineage>
</organism>
<evidence type="ECO:0000313" key="1">
    <source>
        <dbReference type="EMBL" id="APU16000.1"/>
    </source>
</evidence>
<dbReference type="Proteomes" id="UP000185511">
    <property type="component" value="Chromosome"/>
</dbReference>
<keyword evidence="2" id="KW-1185">Reference proteome</keyword>
<reference evidence="2" key="1">
    <citation type="submission" date="2016-06" db="EMBL/GenBank/DDBJ databases">
        <title>Complete genome sequence of Actinoalloteichus fjordicus DSM 46855 (=ADI127-17), type strain of the new species Actinoalloteichus fjordicus.</title>
        <authorList>
            <person name="Ruckert C."/>
            <person name="Nouioui I."/>
            <person name="Willmese J."/>
            <person name="van Wezel G."/>
            <person name="Klenk H.-P."/>
            <person name="Kalinowski J."/>
            <person name="Zotchev S.B."/>
        </authorList>
    </citation>
    <scope>NUCLEOTIDE SEQUENCE [LARGE SCALE GENOMIC DNA]</scope>
    <source>
        <strain evidence="2">ADI127-7</strain>
    </source>
</reference>
<proteinExistence type="predicted"/>
<dbReference type="EMBL" id="CP016076">
    <property type="protein sequence ID" value="APU16000.1"/>
    <property type="molecule type" value="Genomic_DNA"/>
</dbReference>
<accession>A0AAC9LGL4</accession>
<protein>
    <submittedName>
        <fullName evidence="1">Uncharacterized protein</fullName>
    </submittedName>
</protein>
<name>A0AAC9LGL4_9PSEU</name>
<gene>
    <name evidence="1" type="ORF">UA74_19875</name>
</gene>
<dbReference type="KEGG" id="acad:UA74_19875"/>
<dbReference type="RefSeq" id="WP_075741624.1">
    <property type="nucleotide sequence ID" value="NZ_CP016076.1"/>
</dbReference>